<accession>A0A2R5G5G9</accession>
<comment type="caution">
    <text evidence="16">The sequence shown here is derived from an EMBL/GenBank/DDBJ whole genome shotgun (WGS) entry which is preliminary data.</text>
</comment>
<keyword evidence="4 12" id="KW-0812">Transmembrane</keyword>
<dbReference type="AlphaFoldDB" id="A0A2R5G5G9"/>
<dbReference type="SUPFAM" id="SSF81324">
    <property type="entry name" value="Voltage-gated potassium channels"/>
    <property type="match status" value="1"/>
</dbReference>
<dbReference type="Gene3D" id="3.40.50.720">
    <property type="entry name" value="NAD(P)-binding Rossmann-like Domain"/>
    <property type="match status" value="2"/>
</dbReference>
<dbReference type="GO" id="GO:0005267">
    <property type="term" value="F:potassium channel activity"/>
    <property type="evidence" value="ECO:0007669"/>
    <property type="project" value="UniProtKB-KW"/>
</dbReference>
<name>A0A2R5G5G9_9STRA</name>
<feature type="domain" description="Calcium-activated potassium channel BK alpha subunit" evidence="14">
    <location>
        <begin position="443"/>
        <end position="531"/>
    </location>
</feature>
<dbReference type="Proteomes" id="UP000241890">
    <property type="component" value="Unassembled WGS sequence"/>
</dbReference>
<dbReference type="EMBL" id="BEYU01000019">
    <property type="protein sequence ID" value="GBG26292.1"/>
    <property type="molecule type" value="Genomic_DNA"/>
</dbReference>
<dbReference type="PANTHER" id="PTHR10027">
    <property type="entry name" value="CALCIUM-ACTIVATED POTASSIUM CHANNEL ALPHA CHAIN"/>
    <property type="match status" value="1"/>
</dbReference>
<evidence type="ECO:0000313" key="17">
    <source>
        <dbReference type="Proteomes" id="UP000241890"/>
    </source>
</evidence>
<dbReference type="Pfam" id="PF22614">
    <property type="entry name" value="Slo-like_RCK"/>
    <property type="match status" value="2"/>
</dbReference>
<feature type="domain" description="RCK N-terminal" evidence="15">
    <location>
        <begin position="743"/>
        <end position="861"/>
    </location>
</feature>
<keyword evidence="17" id="KW-1185">Reference proteome</keyword>
<feature type="transmembrane region" description="Helical" evidence="12">
    <location>
        <begin position="6"/>
        <end position="27"/>
    </location>
</feature>
<keyword evidence="10 16" id="KW-0407">Ion channel</keyword>
<keyword evidence="8" id="KW-0406">Ion transport</keyword>
<dbReference type="Gene3D" id="1.10.287.70">
    <property type="match status" value="1"/>
</dbReference>
<comment type="subcellular location">
    <subcellularLocation>
        <location evidence="1">Membrane</location>
        <topology evidence="1">Multi-pass membrane protein</topology>
    </subcellularLocation>
</comment>
<feature type="domain" description="Ion transport" evidence="13">
    <location>
        <begin position="10"/>
        <end position="198"/>
    </location>
</feature>
<dbReference type="Pfam" id="PF00520">
    <property type="entry name" value="Ion_trans"/>
    <property type="match status" value="1"/>
</dbReference>
<evidence type="ECO:0000256" key="11">
    <source>
        <dbReference type="SAM" id="MobiDB-lite"/>
    </source>
</evidence>
<evidence type="ECO:0000256" key="8">
    <source>
        <dbReference type="ARBA" id="ARBA00023065"/>
    </source>
</evidence>
<feature type="compositionally biased region" description="Basic and acidic residues" evidence="11">
    <location>
        <begin position="698"/>
        <end position="709"/>
    </location>
</feature>
<keyword evidence="6" id="KW-0630">Potassium</keyword>
<evidence type="ECO:0000256" key="9">
    <source>
        <dbReference type="ARBA" id="ARBA00023136"/>
    </source>
</evidence>
<keyword evidence="5" id="KW-0631">Potassium channel</keyword>
<dbReference type="InterPro" id="IPR003929">
    <property type="entry name" value="K_chnl_BK_asu"/>
</dbReference>
<dbReference type="GO" id="GO:0016020">
    <property type="term" value="C:membrane"/>
    <property type="evidence" value="ECO:0007669"/>
    <property type="project" value="UniProtKB-SubCell"/>
</dbReference>
<dbReference type="PANTHER" id="PTHR10027:SF10">
    <property type="entry name" value="SLOWPOKE 2, ISOFORM D"/>
    <property type="match status" value="1"/>
</dbReference>
<evidence type="ECO:0000256" key="10">
    <source>
        <dbReference type="ARBA" id="ARBA00023303"/>
    </source>
</evidence>
<sequence length="1153" mass="127362">MVNSWIGICVDFLNIILSGVSCVLYVWETYDSDQKKLFETIDLAFCAFFIADYILRVFLADNRLKYIRSPMASIDLLTLVPVVFAFVTISTNFALLYQLIRVLRVLRIVRINRFILSNATSEISQQLTMLVTTVVTAAFFCAGIVHIFENDYRESHHLATLEFHEACYFVVVTISTVGYGDINPESDLSKLAVMILICAALVYIPKSTNHLVSLMSARSVYARNRFNPSPNTDFVLVCGSLDVMAARAFLTELFHEDHGNVDLQAVLLCEQLPSAAMENMLRTQYSLNVTYLQGSPLDANDLLRASVLRCKTCFLLCNKFTNDPDTEDAATILRALSIKRFVLQYTGKDIRTCVQLLRLENKQHFTLSHEIMMKDHLPSDSNGVVEEGKGQHVMQIRGMYKFESRVQEAKSSVKHLSSCESEHQSELDLDVAKKTQQIQQDPLICVNEIKMNLLAQACLCPGIITMIGNLVMSVDAPGDTSGKGNEWLDEYNEGSEFEIYRTKLSKVFKGVPFAKASQLVHAATGALMFALELNGGGLSRVIMNPGNFLLPDIDEYDVHCFVIAQDLESAELADLDAALYFQGGRRNSVSNNTDPGKTNFDSQSKRARSFARLYSIKASDPRQDLARQILAAKQQPDADSDNDSEPDAGEPEAKADAGKDSPSTNATEKPRKGSKSKIGGAGRGWGILKSTLPSRAKKTPDAAEVAKESDDQAGSSNYFYLEVPMLLERITVRHSLARDFPKVKEHIIICGNLSGLFILIRTLRARHLSKMLPVVILHPEPLPFHLWNQIAQFPLLYFVQGSATERRDLGRAGAKYASRAIVLARSRDAQVASSDETMSDAHAIFAHQGIIGLNKNIQIVTELINESNVGFLDIGGHKAPAHKPPGDNSLSERTLTRSVASSNYFNALQFIAGIVYSPSMLDTLICQSFYNPHITTVFQQLIAGNSDCEDGDSRAVAAAIAHSAARSEEGARIAARRAFVQKTKQSHLFQIPVPKEMHDFDYAHLFQTLSTEYGMIPLGLLRGIQSPLSDHYKGNQIAYVFTNPPGDTVLSRADKVFVLCKDAPSSKLAGVPLADLLSNMSQLSKGPAMAASPQDEKSENGRADVEKLSKDIAELRDAMNEIRVALGLRNRKATVATEEIEEIKSETVIATEL</sequence>
<dbReference type="InterPro" id="IPR047871">
    <property type="entry name" value="K_chnl_Slo-like"/>
</dbReference>
<keyword evidence="9 12" id="KW-0472">Membrane</keyword>
<feature type="region of interest" description="Disordered" evidence="11">
    <location>
        <begin position="1084"/>
        <end position="1104"/>
    </location>
</feature>
<proteinExistence type="predicted"/>
<feature type="compositionally biased region" description="Acidic residues" evidence="11">
    <location>
        <begin position="638"/>
        <end position="650"/>
    </location>
</feature>
<gene>
    <name evidence="16" type="ORF">FCC1311_025132</name>
</gene>
<keyword evidence="7 12" id="KW-1133">Transmembrane helix</keyword>
<feature type="transmembrane region" description="Helical" evidence="12">
    <location>
        <begin position="39"/>
        <end position="59"/>
    </location>
</feature>
<feature type="compositionally biased region" description="Polar residues" evidence="11">
    <location>
        <begin position="585"/>
        <end position="602"/>
    </location>
</feature>
<keyword evidence="2" id="KW-0813">Transport</keyword>
<reference evidence="16 17" key="1">
    <citation type="submission" date="2017-12" db="EMBL/GenBank/DDBJ databases">
        <title>Sequencing, de novo assembly and annotation of complete genome of a new Thraustochytrid species, strain FCC1311.</title>
        <authorList>
            <person name="Sedici K."/>
            <person name="Godart F."/>
            <person name="Aiese Cigliano R."/>
            <person name="Sanseverino W."/>
            <person name="Barakat M."/>
            <person name="Ortet P."/>
            <person name="Marechal E."/>
            <person name="Cagnac O."/>
            <person name="Amato A."/>
        </authorList>
    </citation>
    <scope>NUCLEOTIDE SEQUENCE [LARGE SCALE GENOMIC DNA]</scope>
</reference>
<evidence type="ECO:0000256" key="12">
    <source>
        <dbReference type="SAM" id="Phobius"/>
    </source>
</evidence>
<evidence type="ECO:0000313" key="16">
    <source>
        <dbReference type="EMBL" id="GBG26292.1"/>
    </source>
</evidence>
<evidence type="ECO:0000256" key="1">
    <source>
        <dbReference type="ARBA" id="ARBA00004141"/>
    </source>
</evidence>
<protein>
    <submittedName>
        <fullName evidence="16">Calcium-activated potassium channel subunit alpha-1</fullName>
    </submittedName>
</protein>
<dbReference type="OrthoDB" id="10035564at2759"/>
<feature type="region of interest" description="Disordered" evidence="11">
    <location>
        <begin position="632"/>
        <end position="709"/>
    </location>
</feature>
<evidence type="ECO:0000256" key="5">
    <source>
        <dbReference type="ARBA" id="ARBA00022826"/>
    </source>
</evidence>
<evidence type="ECO:0000259" key="14">
    <source>
        <dbReference type="Pfam" id="PF03493"/>
    </source>
</evidence>
<organism evidence="16 17">
    <name type="scientific">Hondaea fermentalgiana</name>
    <dbReference type="NCBI Taxonomy" id="2315210"/>
    <lineage>
        <taxon>Eukaryota</taxon>
        <taxon>Sar</taxon>
        <taxon>Stramenopiles</taxon>
        <taxon>Bigyra</taxon>
        <taxon>Labyrinthulomycetes</taxon>
        <taxon>Thraustochytrida</taxon>
        <taxon>Thraustochytriidae</taxon>
        <taxon>Hondaea</taxon>
    </lineage>
</organism>
<evidence type="ECO:0000256" key="2">
    <source>
        <dbReference type="ARBA" id="ARBA00022448"/>
    </source>
</evidence>
<dbReference type="InParanoid" id="A0A2R5G5G9"/>
<evidence type="ECO:0000256" key="7">
    <source>
        <dbReference type="ARBA" id="ARBA00022989"/>
    </source>
</evidence>
<evidence type="ECO:0000256" key="3">
    <source>
        <dbReference type="ARBA" id="ARBA00022538"/>
    </source>
</evidence>
<evidence type="ECO:0000259" key="13">
    <source>
        <dbReference type="Pfam" id="PF00520"/>
    </source>
</evidence>
<feature type="compositionally biased region" description="Basic and acidic residues" evidence="11">
    <location>
        <begin position="1094"/>
        <end position="1104"/>
    </location>
</feature>
<evidence type="ECO:0000256" key="6">
    <source>
        <dbReference type="ARBA" id="ARBA00022958"/>
    </source>
</evidence>
<evidence type="ECO:0000259" key="15">
    <source>
        <dbReference type="Pfam" id="PF22614"/>
    </source>
</evidence>
<dbReference type="PRINTS" id="PR00169">
    <property type="entry name" value="KCHANNEL"/>
</dbReference>
<feature type="domain" description="RCK N-terminal" evidence="15">
    <location>
        <begin position="232"/>
        <end position="351"/>
    </location>
</feature>
<dbReference type="InterPro" id="IPR003148">
    <property type="entry name" value="RCK_N"/>
</dbReference>
<evidence type="ECO:0000256" key="4">
    <source>
        <dbReference type="ARBA" id="ARBA00022692"/>
    </source>
</evidence>
<dbReference type="Pfam" id="PF03493">
    <property type="entry name" value="BK_channel_a"/>
    <property type="match status" value="1"/>
</dbReference>
<keyword evidence="3" id="KW-0633">Potassium transport</keyword>
<feature type="region of interest" description="Disordered" evidence="11">
    <location>
        <begin position="585"/>
        <end position="605"/>
    </location>
</feature>
<dbReference type="InterPro" id="IPR005821">
    <property type="entry name" value="Ion_trans_dom"/>
</dbReference>
<feature type="transmembrane region" description="Helical" evidence="12">
    <location>
        <begin position="79"/>
        <end position="106"/>
    </location>
</feature>